<dbReference type="PANTHER" id="PTHR43523">
    <property type="entry name" value="GLUCOSE-1-PHOSPHATE ADENYLYLTRANSFERASE-RELATED"/>
    <property type="match status" value="1"/>
</dbReference>
<comment type="pathway">
    <text evidence="9">Glycan biosynthesis; glycogen biosynthesis.</text>
</comment>
<feature type="site" description="Could play a key role in the communication between the regulatory and the substrate sites" evidence="9">
    <location>
        <position position="99"/>
    </location>
</feature>
<comment type="catalytic activity">
    <reaction evidence="9">
        <text>alpha-D-glucose 1-phosphate + ATP + H(+) = ADP-alpha-D-glucose + diphosphate</text>
        <dbReference type="Rhea" id="RHEA:12120"/>
        <dbReference type="ChEBI" id="CHEBI:15378"/>
        <dbReference type="ChEBI" id="CHEBI:30616"/>
        <dbReference type="ChEBI" id="CHEBI:33019"/>
        <dbReference type="ChEBI" id="CHEBI:57498"/>
        <dbReference type="ChEBI" id="CHEBI:58601"/>
        <dbReference type="EC" id="2.7.7.27"/>
    </reaction>
</comment>
<dbReference type="EC" id="2.7.7.27" evidence="9"/>
<dbReference type="RefSeq" id="WP_322446928.1">
    <property type="nucleotide sequence ID" value="NZ_JAXOFX010000007.1"/>
</dbReference>
<keyword evidence="6 9" id="KW-0067">ATP-binding</keyword>
<dbReference type="InterPro" id="IPR005835">
    <property type="entry name" value="NTP_transferase_dom"/>
</dbReference>
<dbReference type="PROSITE" id="PS00810">
    <property type="entry name" value="ADP_GLC_PYROPHOSPH_3"/>
    <property type="match status" value="1"/>
</dbReference>
<dbReference type="EMBL" id="JAXOFX010000007">
    <property type="protein sequence ID" value="MDZ5472633.1"/>
    <property type="molecule type" value="Genomic_DNA"/>
</dbReference>
<dbReference type="InterPro" id="IPR011831">
    <property type="entry name" value="ADP-Glc_PPase"/>
</dbReference>
<evidence type="ECO:0000256" key="7">
    <source>
        <dbReference type="ARBA" id="ARBA00023056"/>
    </source>
</evidence>
<evidence type="ECO:0000313" key="13">
    <source>
        <dbReference type="Proteomes" id="UP001290455"/>
    </source>
</evidence>
<evidence type="ECO:0000256" key="5">
    <source>
        <dbReference type="ARBA" id="ARBA00022741"/>
    </source>
</evidence>
<feature type="binding site" evidence="9">
    <location>
        <begin position="180"/>
        <end position="181"/>
    </location>
    <ligand>
        <name>alpha-D-glucose 1-phosphate</name>
        <dbReference type="ChEBI" id="CHEBI:58601"/>
    </ligand>
</feature>
<accession>A0ABU5IZP2</accession>
<dbReference type="Gene3D" id="2.160.10.10">
    <property type="entry name" value="Hexapeptide repeat proteins"/>
    <property type="match status" value="1"/>
</dbReference>
<dbReference type="CDD" id="cd04651">
    <property type="entry name" value="LbH_G1P_AT_C"/>
    <property type="match status" value="1"/>
</dbReference>
<evidence type="ECO:0000313" key="12">
    <source>
        <dbReference type="EMBL" id="MDZ5472633.1"/>
    </source>
</evidence>
<dbReference type="InterPro" id="IPR029044">
    <property type="entry name" value="Nucleotide-diphossugar_trans"/>
</dbReference>
<keyword evidence="8 9" id="KW-0119">Carbohydrate metabolism</keyword>
<dbReference type="InterPro" id="IPR056818">
    <property type="entry name" value="GlmU/GlgC-like_hexapep"/>
</dbReference>
<dbReference type="GO" id="GO:0008878">
    <property type="term" value="F:glucose-1-phosphate adenylyltransferase activity"/>
    <property type="evidence" value="ECO:0007669"/>
    <property type="project" value="UniProtKB-EC"/>
</dbReference>
<dbReference type="HAMAP" id="MF_00624">
    <property type="entry name" value="GlgC"/>
    <property type="match status" value="1"/>
</dbReference>
<dbReference type="CDD" id="cd02508">
    <property type="entry name" value="ADP_Glucose_PP"/>
    <property type="match status" value="1"/>
</dbReference>
<feature type="binding site" evidence="9">
    <location>
        <position position="100"/>
    </location>
    <ligand>
        <name>alpha-D-glucose 1-phosphate</name>
        <dbReference type="ChEBI" id="CHEBI:58601"/>
    </ligand>
</feature>
<feature type="binding site" evidence="9">
    <location>
        <position position="165"/>
    </location>
    <ligand>
        <name>alpha-D-glucose 1-phosphate</name>
        <dbReference type="ChEBI" id="CHEBI:58601"/>
    </ligand>
</feature>
<keyword evidence="4 9" id="KW-0548">Nucleotidyltransferase</keyword>
<keyword evidence="7 9" id="KW-0320">Glycogen biosynthesis</keyword>
<dbReference type="SUPFAM" id="SSF53448">
    <property type="entry name" value="Nucleotide-diphospho-sugar transferases"/>
    <property type="match status" value="1"/>
</dbReference>
<reference evidence="12 13" key="1">
    <citation type="submission" date="2023-11" db="EMBL/GenBank/DDBJ databases">
        <title>Bacillus jintuensis, isolated from a mudflat on the Beibu Gulf coast.</title>
        <authorList>
            <person name="Li M."/>
        </authorList>
    </citation>
    <scope>NUCLEOTIDE SEQUENCE [LARGE SCALE GENOMIC DNA]</scope>
    <source>
        <strain evidence="12 13">31A1R</strain>
    </source>
</reference>
<keyword evidence="13" id="KW-1185">Reference proteome</keyword>
<evidence type="ECO:0000256" key="1">
    <source>
        <dbReference type="ARBA" id="ARBA00010443"/>
    </source>
</evidence>
<dbReference type="Pfam" id="PF24894">
    <property type="entry name" value="Hexapep_GlmU"/>
    <property type="match status" value="1"/>
</dbReference>
<keyword evidence="5 9" id="KW-0547">Nucleotide-binding</keyword>
<evidence type="ECO:0000256" key="9">
    <source>
        <dbReference type="HAMAP-Rule" id="MF_00624"/>
    </source>
</evidence>
<comment type="similarity">
    <text evidence="1 9">Belongs to the bacterial/plant glucose-1-phosphate adenylyltransferase family.</text>
</comment>
<dbReference type="NCBIfam" id="TIGR02091">
    <property type="entry name" value="glgC"/>
    <property type="match status" value="1"/>
</dbReference>
<evidence type="ECO:0000259" key="10">
    <source>
        <dbReference type="Pfam" id="PF00483"/>
    </source>
</evidence>
<evidence type="ECO:0000256" key="4">
    <source>
        <dbReference type="ARBA" id="ARBA00022695"/>
    </source>
</evidence>
<protein>
    <recommendedName>
        <fullName evidence="9">Glucose-1-phosphate adenylyltransferase</fullName>
        <ecNumber evidence="9">2.7.7.27</ecNumber>
    </recommendedName>
    <alternativeName>
        <fullName evidence="9">ADP-glucose pyrophosphorylase</fullName>
        <shortName evidence="9">ADPGlc PPase</shortName>
    </alternativeName>
    <alternativeName>
        <fullName evidence="9">ADP-glucose synthase</fullName>
    </alternativeName>
</protein>
<feature type="binding site" evidence="9">
    <location>
        <position position="191"/>
    </location>
    <ligand>
        <name>alpha-D-glucose 1-phosphate</name>
        <dbReference type="ChEBI" id="CHEBI:58601"/>
    </ligand>
</feature>
<dbReference type="Pfam" id="PF00483">
    <property type="entry name" value="NTP_transferase"/>
    <property type="match status" value="1"/>
</dbReference>
<sequence>MVKKKCVAMLLAGGKGSRLSSLTKSLAKPAVPFGGKYRIIDFTLSNCTNSGIDTVGVLTQYQPLVLNSYIGIGSAWDLDRKNGGVTVLPPYSESSEVKWYTGTASAIYQNMNYLKQYDPEYVLILSGDHIYKMDYELMLEYHIEKGSDVTISVIEVPWEETSRFGIMNTNQDMRITEFDEKPQFAKNNLASMGIYIFNWSILKDYLEMDDRNPESSHDFGKDVIPLLLDEKKKLFAYPFSGYWKDVGTVKSLWEANMDLLDENCELNLFDYNWRIYSVNPNHPPQYISPEAEVTESLINEGCTVEGDVEKSVLFQGVKVESGSMVRESVIMPDAIVGRNCFIEKAIVPSNMKVPDGTVIRASTEIDEIVLVTEEMLKEIYS</sequence>
<name>A0ABU5IZP2_9BACI</name>
<dbReference type="PROSITE" id="PS00809">
    <property type="entry name" value="ADP_GLC_PYROPHOSPH_2"/>
    <property type="match status" value="1"/>
</dbReference>
<proteinExistence type="inferred from homology"/>
<dbReference type="Gene3D" id="3.90.550.10">
    <property type="entry name" value="Spore Coat Polysaccharide Biosynthesis Protein SpsA, Chain A"/>
    <property type="match status" value="1"/>
</dbReference>
<feature type="domain" description="Glucose-1-phosphate adenylyltransferase/Bifunctional protein GlmU-like C-terminal hexapeptide" evidence="11">
    <location>
        <begin position="291"/>
        <end position="367"/>
    </location>
</feature>
<gene>
    <name evidence="9" type="primary">glgC</name>
    <name evidence="12" type="ORF">SM124_12805</name>
</gene>
<dbReference type="InterPro" id="IPR005836">
    <property type="entry name" value="ADP_Glu_pyroP_CS"/>
</dbReference>
<evidence type="ECO:0000256" key="3">
    <source>
        <dbReference type="ARBA" id="ARBA00022679"/>
    </source>
</evidence>
<keyword evidence="2 9" id="KW-0321">Glycogen metabolism</keyword>
<comment type="subunit">
    <text evidence="9">Homotetramer.</text>
</comment>
<evidence type="ECO:0000256" key="6">
    <source>
        <dbReference type="ARBA" id="ARBA00022840"/>
    </source>
</evidence>
<feature type="site" description="Could play a key role in the communication between the regulatory and the substrate sites" evidence="9">
    <location>
        <position position="60"/>
    </location>
</feature>
<keyword evidence="3 9" id="KW-0808">Transferase</keyword>
<dbReference type="InterPro" id="IPR023049">
    <property type="entry name" value="GlgC_bac"/>
</dbReference>
<evidence type="ECO:0000256" key="8">
    <source>
        <dbReference type="ARBA" id="ARBA00023277"/>
    </source>
</evidence>
<dbReference type="InterPro" id="IPR011004">
    <property type="entry name" value="Trimer_LpxA-like_sf"/>
</dbReference>
<dbReference type="PROSITE" id="PS00808">
    <property type="entry name" value="ADP_GLC_PYROPHOSPH_1"/>
    <property type="match status" value="1"/>
</dbReference>
<dbReference type="SUPFAM" id="SSF51161">
    <property type="entry name" value="Trimeric LpxA-like enzymes"/>
    <property type="match status" value="1"/>
</dbReference>
<dbReference type="PANTHER" id="PTHR43523:SF2">
    <property type="entry name" value="GLUCOSE-1-PHOSPHATE ADENYLYLTRANSFERASE"/>
    <property type="match status" value="1"/>
</dbReference>
<comment type="function">
    <text evidence="9">Involved in the biosynthesis of ADP-glucose, a building block required for the elongation reactions to produce glycogen. Catalyzes the reaction between ATP and alpha-D-glucose 1-phosphate (G1P) to produce pyrophosphate and ADP-Glc.</text>
</comment>
<dbReference type="NCBIfam" id="NF003670">
    <property type="entry name" value="PRK05293.1"/>
    <property type="match status" value="1"/>
</dbReference>
<feature type="domain" description="Nucleotidyl transferase" evidence="10">
    <location>
        <begin position="8"/>
        <end position="261"/>
    </location>
</feature>
<comment type="caution">
    <text evidence="12">The sequence shown here is derived from an EMBL/GenBank/DDBJ whole genome shotgun (WGS) entry which is preliminary data.</text>
</comment>
<evidence type="ECO:0000259" key="11">
    <source>
        <dbReference type="Pfam" id="PF24894"/>
    </source>
</evidence>
<evidence type="ECO:0000256" key="2">
    <source>
        <dbReference type="ARBA" id="ARBA00022600"/>
    </source>
</evidence>
<dbReference type="Proteomes" id="UP001290455">
    <property type="component" value="Unassembled WGS sequence"/>
</dbReference>
<organism evidence="12 13">
    <name type="scientific">Robertmurraya mangrovi</name>
    <dbReference type="NCBI Taxonomy" id="3098077"/>
    <lineage>
        <taxon>Bacteria</taxon>
        <taxon>Bacillati</taxon>
        <taxon>Bacillota</taxon>
        <taxon>Bacilli</taxon>
        <taxon>Bacillales</taxon>
        <taxon>Bacillaceae</taxon>
        <taxon>Robertmurraya</taxon>
    </lineage>
</organism>